<feature type="region of interest" description="Disordered" evidence="1">
    <location>
        <begin position="1"/>
        <end position="20"/>
    </location>
</feature>
<protein>
    <submittedName>
        <fullName evidence="2">Uncharacterized protein</fullName>
    </submittedName>
</protein>
<dbReference type="EMBL" id="GBXM01079915">
    <property type="protein sequence ID" value="JAH28662.1"/>
    <property type="molecule type" value="Transcribed_RNA"/>
</dbReference>
<proteinExistence type="predicted"/>
<name>A0A0E9RIM2_ANGAN</name>
<reference evidence="2" key="1">
    <citation type="submission" date="2014-11" db="EMBL/GenBank/DDBJ databases">
        <authorList>
            <person name="Amaro Gonzalez C."/>
        </authorList>
    </citation>
    <scope>NUCLEOTIDE SEQUENCE</scope>
</reference>
<sequence length="20" mass="2304">MSHVNYPAQITARGEDNPRF</sequence>
<reference evidence="2" key="2">
    <citation type="journal article" date="2015" name="Fish Shellfish Immunol.">
        <title>Early steps in the European eel (Anguilla anguilla)-Vibrio vulnificus interaction in the gills: Role of the RtxA13 toxin.</title>
        <authorList>
            <person name="Callol A."/>
            <person name="Pajuelo D."/>
            <person name="Ebbesson L."/>
            <person name="Teles M."/>
            <person name="MacKenzie S."/>
            <person name="Amaro C."/>
        </authorList>
    </citation>
    <scope>NUCLEOTIDE SEQUENCE</scope>
</reference>
<organism evidence="2">
    <name type="scientific">Anguilla anguilla</name>
    <name type="common">European freshwater eel</name>
    <name type="synonym">Muraena anguilla</name>
    <dbReference type="NCBI Taxonomy" id="7936"/>
    <lineage>
        <taxon>Eukaryota</taxon>
        <taxon>Metazoa</taxon>
        <taxon>Chordata</taxon>
        <taxon>Craniata</taxon>
        <taxon>Vertebrata</taxon>
        <taxon>Euteleostomi</taxon>
        <taxon>Actinopterygii</taxon>
        <taxon>Neopterygii</taxon>
        <taxon>Teleostei</taxon>
        <taxon>Anguilliformes</taxon>
        <taxon>Anguillidae</taxon>
        <taxon>Anguilla</taxon>
    </lineage>
</organism>
<dbReference type="AlphaFoldDB" id="A0A0E9RIM2"/>
<evidence type="ECO:0000256" key="1">
    <source>
        <dbReference type="SAM" id="MobiDB-lite"/>
    </source>
</evidence>
<accession>A0A0E9RIM2</accession>
<evidence type="ECO:0000313" key="2">
    <source>
        <dbReference type="EMBL" id="JAH28662.1"/>
    </source>
</evidence>